<evidence type="ECO:0000256" key="1">
    <source>
        <dbReference type="ARBA" id="ARBA00001947"/>
    </source>
</evidence>
<protein>
    <recommendedName>
        <fullName evidence="13">Zinc carboxypeptidase</fullName>
        <ecNumber evidence="12">3.4.17.18</ecNumber>
    </recommendedName>
</protein>
<evidence type="ECO:0000256" key="8">
    <source>
        <dbReference type="ARBA" id="ARBA00022833"/>
    </source>
</evidence>
<comment type="similarity">
    <text evidence="2 14">Belongs to the peptidase M14 family.</text>
</comment>
<dbReference type="GO" id="GO:0006508">
    <property type="term" value="P:proteolysis"/>
    <property type="evidence" value="ECO:0007669"/>
    <property type="project" value="UniProtKB-KW"/>
</dbReference>
<dbReference type="InterPro" id="IPR057246">
    <property type="entry name" value="CARBOXYPEPT_ZN_1"/>
</dbReference>
<dbReference type="PRINTS" id="PR00765">
    <property type="entry name" value="CRBOXYPTASEA"/>
</dbReference>
<dbReference type="Pfam" id="PF00246">
    <property type="entry name" value="Peptidase_M14"/>
    <property type="match status" value="1"/>
</dbReference>
<dbReference type="AlphaFoldDB" id="A0A2S6IW39"/>
<evidence type="ECO:0000256" key="2">
    <source>
        <dbReference type="ARBA" id="ARBA00005988"/>
    </source>
</evidence>
<feature type="domain" description="Peptidase M14" evidence="16">
    <location>
        <begin position="105"/>
        <end position="410"/>
    </location>
</feature>
<comment type="caution">
    <text evidence="17">The sequence shown here is derived from an EMBL/GenBank/DDBJ whole genome shotgun (WGS) entry which is preliminary data.</text>
</comment>
<evidence type="ECO:0000256" key="14">
    <source>
        <dbReference type="PROSITE-ProRule" id="PRU01379"/>
    </source>
</evidence>
<name>A0A2S6IW39_9ACTN</name>
<evidence type="ECO:0000256" key="13">
    <source>
        <dbReference type="ARBA" id="ARBA00074273"/>
    </source>
</evidence>
<evidence type="ECO:0000256" key="12">
    <source>
        <dbReference type="ARBA" id="ARBA00066554"/>
    </source>
</evidence>
<evidence type="ECO:0000256" key="10">
    <source>
        <dbReference type="ARBA" id="ARBA00050859"/>
    </source>
</evidence>
<evidence type="ECO:0000256" key="5">
    <source>
        <dbReference type="ARBA" id="ARBA00022723"/>
    </source>
</evidence>
<evidence type="ECO:0000256" key="7">
    <source>
        <dbReference type="ARBA" id="ARBA00022801"/>
    </source>
</evidence>
<dbReference type="OrthoDB" id="5240362at2"/>
<keyword evidence="4" id="KW-0645">Protease</keyword>
<dbReference type="GO" id="GO:0004181">
    <property type="term" value="F:metallocarboxypeptidase activity"/>
    <property type="evidence" value="ECO:0007669"/>
    <property type="project" value="InterPro"/>
</dbReference>
<keyword evidence="7" id="KW-0378">Hydrolase</keyword>
<keyword evidence="8" id="KW-0862">Zinc</keyword>
<dbReference type="PROSITE" id="PS00132">
    <property type="entry name" value="CARBOXYPEPT_ZN_1"/>
    <property type="match status" value="1"/>
</dbReference>
<proteinExistence type="inferred from homology"/>
<evidence type="ECO:0000256" key="11">
    <source>
        <dbReference type="ARBA" id="ARBA00055464"/>
    </source>
</evidence>
<reference evidence="17 18" key="1">
    <citation type="submission" date="2018-02" db="EMBL/GenBank/DDBJ databases">
        <title>Genomic Encyclopedia of Archaeal and Bacterial Type Strains, Phase II (KMG-II): from individual species to whole genera.</title>
        <authorList>
            <person name="Goeker M."/>
        </authorList>
    </citation>
    <scope>NUCLEOTIDE SEQUENCE [LARGE SCALE GENOMIC DNA]</scope>
    <source>
        <strain evidence="17 18">DSM 22857</strain>
    </source>
</reference>
<dbReference type="PROSITE" id="PS52035">
    <property type="entry name" value="PEPTIDASE_M14"/>
    <property type="match status" value="1"/>
</dbReference>
<evidence type="ECO:0000256" key="4">
    <source>
        <dbReference type="ARBA" id="ARBA00022670"/>
    </source>
</evidence>
<organism evidence="17 18">
    <name type="scientific">Kineococcus xinjiangensis</name>
    <dbReference type="NCBI Taxonomy" id="512762"/>
    <lineage>
        <taxon>Bacteria</taxon>
        <taxon>Bacillati</taxon>
        <taxon>Actinomycetota</taxon>
        <taxon>Actinomycetes</taxon>
        <taxon>Kineosporiales</taxon>
        <taxon>Kineosporiaceae</taxon>
        <taxon>Kineococcus</taxon>
    </lineage>
</organism>
<dbReference type="PANTHER" id="PTHR11705">
    <property type="entry name" value="PROTEASE FAMILY M14 CARBOXYPEPTIDASE A,B"/>
    <property type="match status" value="1"/>
</dbReference>
<dbReference type="PANTHER" id="PTHR11705:SF143">
    <property type="entry name" value="SLL0236 PROTEIN"/>
    <property type="match status" value="1"/>
</dbReference>
<dbReference type="GO" id="GO:0005615">
    <property type="term" value="C:extracellular space"/>
    <property type="evidence" value="ECO:0007669"/>
    <property type="project" value="TreeGrafter"/>
</dbReference>
<dbReference type="SMART" id="SM00631">
    <property type="entry name" value="Zn_pept"/>
    <property type="match status" value="1"/>
</dbReference>
<dbReference type="Gene3D" id="2.60.120.200">
    <property type="match status" value="1"/>
</dbReference>
<dbReference type="SUPFAM" id="SSF53187">
    <property type="entry name" value="Zn-dependent exopeptidases"/>
    <property type="match status" value="1"/>
</dbReference>
<dbReference type="GO" id="GO:0008270">
    <property type="term" value="F:zinc ion binding"/>
    <property type="evidence" value="ECO:0007669"/>
    <property type="project" value="InterPro"/>
</dbReference>
<dbReference type="EMBL" id="PTJD01000001">
    <property type="protein sequence ID" value="PPK98577.1"/>
    <property type="molecule type" value="Genomic_DNA"/>
</dbReference>
<feature type="active site" description="Proton donor/acceptor" evidence="14">
    <location>
        <position position="374"/>
    </location>
</feature>
<dbReference type="CDD" id="cd03859">
    <property type="entry name" value="M14_CPT"/>
    <property type="match status" value="1"/>
</dbReference>
<keyword evidence="18" id="KW-1185">Reference proteome</keyword>
<feature type="chain" id="PRO_5015734488" description="Zinc carboxypeptidase" evidence="15">
    <location>
        <begin position="30"/>
        <end position="611"/>
    </location>
</feature>
<accession>A0A2S6IW39</accession>
<evidence type="ECO:0000256" key="9">
    <source>
        <dbReference type="ARBA" id="ARBA00023049"/>
    </source>
</evidence>
<dbReference type="Gene3D" id="3.40.630.10">
    <property type="entry name" value="Zn peptidases"/>
    <property type="match status" value="1"/>
</dbReference>
<evidence type="ECO:0000259" key="16">
    <source>
        <dbReference type="PROSITE" id="PS52035"/>
    </source>
</evidence>
<dbReference type="EC" id="3.4.17.18" evidence="12"/>
<keyword evidence="5" id="KW-0479">Metal-binding</keyword>
<sequence length="611" mass="65182">MPRRPAWGIATAAAAAIALPLLSSLPSEAAGPPAERRDLRTYVVDGARTSADRSAVAATGAAILEADHARVVVTATTNEARALQRLGFEVEERFSTQDFPAADAAYSTYSEMSARVSAAVSRYPSLVSRTSIGRSYEGRELWTAKISDNVGTDENEPEVLFTCNQHAREHLTVEMCLYLLDELTSKYSTDSRIKNLVDGREVWITFMVNPDGVEYDVATGQYRMWRKNRQPNSGSSYVGTDLNRNWAYKWGCCNGSSTSPSSDTYRGPSAFSAPETRALSNFVTSRRVGGVQQIKSHLDFHAYGELILWPYGYTAADTAPGLTTDDQSTYATLGRQMAATNGYTAEQASDLYVTDGGIDDWLWGQERIFTYTFEMYPKDSAGGGFYPPASVIGRETARNREAVLRFLEASDCVYRVIGKQSQYCGGTGGTETVLFGDDFESARGWTVNAAGTDTATAGQWTRANPEQVDSSGAKQLGTTTSGSFDLVTGPLAGTSAGAHDVDGGTTSAQSPAIALTGGRSYRLTLNSYLAHGSNSSSADGLRVRVVGSGGSSVVLDRRGSATDVDAAWAATTADLSAFAGQSVRIVVEATDASTASLVEAAVDDVRVISVS</sequence>
<dbReference type="InterPro" id="IPR000834">
    <property type="entry name" value="Peptidase_M14"/>
</dbReference>
<dbReference type="RefSeq" id="WP_104430964.1">
    <property type="nucleotide sequence ID" value="NZ_PTJD01000001.1"/>
</dbReference>
<comment type="cofactor">
    <cofactor evidence="1">
        <name>Zn(2+)</name>
        <dbReference type="ChEBI" id="CHEBI:29105"/>
    </cofactor>
</comment>
<dbReference type="InterPro" id="IPR033810">
    <property type="entry name" value="Carboxypeptidase_T"/>
</dbReference>
<keyword evidence="9" id="KW-0482">Metalloprotease</keyword>
<comment type="function">
    <text evidence="11">Carboxypeptidase that possesses the specificities of both mammalian Cpase A and B. Thus shows broad substrate specificity, being able to cleave Cbz-Gly-Leu, Cbz-Gly-Val, Cbz-Gly-Phe, Cbz-Gly-Lys and Bz-Gly-Arg in vitro.</text>
</comment>
<evidence type="ECO:0000313" key="18">
    <source>
        <dbReference type="Proteomes" id="UP000239485"/>
    </source>
</evidence>
<evidence type="ECO:0000256" key="15">
    <source>
        <dbReference type="SAM" id="SignalP"/>
    </source>
</evidence>
<evidence type="ECO:0000256" key="3">
    <source>
        <dbReference type="ARBA" id="ARBA00022645"/>
    </source>
</evidence>
<keyword evidence="3 17" id="KW-0121">Carboxypeptidase</keyword>
<comment type="catalytic activity">
    <reaction evidence="10">
        <text>Releases a C-terminal residue, which may be hydrophobic or positively charged.</text>
        <dbReference type="EC" id="3.4.17.18"/>
    </reaction>
</comment>
<keyword evidence="6 15" id="KW-0732">Signal</keyword>
<gene>
    <name evidence="17" type="ORF">CLV92_101276</name>
</gene>
<evidence type="ECO:0000256" key="6">
    <source>
        <dbReference type="ARBA" id="ARBA00022729"/>
    </source>
</evidence>
<feature type="signal peptide" evidence="15">
    <location>
        <begin position="1"/>
        <end position="29"/>
    </location>
</feature>
<dbReference type="Proteomes" id="UP000239485">
    <property type="component" value="Unassembled WGS sequence"/>
</dbReference>
<dbReference type="FunFam" id="3.40.630.10:FF:000084">
    <property type="entry name" value="Carboxypeptidase B2"/>
    <property type="match status" value="1"/>
</dbReference>
<evidence type="ECO:0000313" key="17">
    <source>
        <dbReference type="EMBL" id="PPK98577.1"/>
    </source>
</evidence>